<dbReference type="STRING" id="619300.G3AJV7"/>
<dbReference type="HOGENOM" id="CLU_1541070_0_0_1"/>
<keyword evidence="1" id="KW-0472">Membrane</keyword>
<dbReference type="KEGG" id="spaa:SPAPADRAFT_65199"/>
<feature type="transmembrane region" description="Helical" evidence="1">
    <location>
        <begin position="12"/>
        <end position="32"/>
    </location>
</feature>
<protein>
    <submittedName>
        <fullName evidence="2">Uncharacterized protein</fullName>
    </submittedName>
</protein>
<dbReference type="InParanoid" id="G3AJV7"/>
<dbReference type="Proteomes" id="UP000000709">
    <property type="component" value="Unassembled WGS sequence"/>
</dbReference>
<dbReference type="RefSeq" id="XP_007373591.1">
    <property type="nucleotide sequence ID" value="XM_007373529.1"/>
</dbReference>
<name>G3AJV7_SPAPN</name>
<reference evidence="2 3" key="1">
    <citation type="journal article" date="2011" name="Proc. Natl. Acad. Sci. U.S.A.">
        <title>Comparative genomics of xylose-fermenting fungi for enhanced biofuel production.</title>
        <authorList>
            <person name="Wohlbach D.J."/>
            <person name="Kuo A."/>
            <person name="Sato T.K."/>
            <person name="Potts K.M."/>
            <person name="Salamov A.A."/>
            <person name="LaButti K.M."/>
            <person name="Sun H."/>
            <person name="Clum A."/>
            <person name="Pangilinan J.L."/>
            <person name="Lindquist E.A."/>
            <person name="Lucas S."/>
            <person name="Lapidus A."/>
            <person name="Jin M."/>
            <person name="Gunawan C."/>
            <person name="Balan V."/>
            <person name="Dale B.E."/>
            <person name="Jeffries T.W."/>
            <person name="Zinkel R."/>
            <person name="Barry K.W."/>
            <person name="Grigoriev I.V."/>
            <person name="Gasch A.P."/>
        </authorList>
    </citation>
    <scope>NUCLEOTIDE SEQUENCE [LARGE SCALE GENOMIC DNA]</scope>
    <source>
        <strain evidence="3">NRRL Y-27907 / 11-Y1</strain>
    </source>
</reference>
<keyword evidence="1" id="KW-0812">Transmembrane</keyword>
<evidence type="ECO:0000313" key="2">
    <source>
        <dbReference type="EMBL" id="EGW34007.1"/>
    </source>
</evidence>
<gene>
    <name evidence="2" type="ORF">SPAPADRAFT_65199</name>
</gene>
<keyword evidence="3" id="KW-1185">Reference proteome</keyword>
<evidence type="ECO:0000256" key="1">
    <source>
        <dbReference type="SAM" id="Phobius"/>
    </source>
</evidence>
<dbReference type="AlphaFoldDB" id="G3AJV7"/>
<dbReference type="EMBL" id="GL996500">
    <property type="protein sequence ID" value="EGW34007.1"/>
    <property type="molecule type" value="Genomic_DNA"/>
</dbReference>
<proteinExistence type="predicted"/>
<keyword evidence="1" id="KW-1133">Transmembrane helix</keyword>
<accession>G3AJV7</accession>
<organism evidence="3">
    <name type="scientific">Spathaspora passalidarum (strain NRRL Y-27907 / 11-Y1)</name>
    <dbReference type="NCBI Taxonomy" id="619300"/>
    <lineage>
        <taxon>Eukaryota</taxon>
        <taxon>Fungi</taxon>
        <taxon>Dikarya</taxon>
        <taxon>Ascomycota</taxon>
        <taxon>Saccharomycotina</taxon>
        <taxon>Pichiomycetes</taxon>
        <taxon>Debaryomycetaceae</taxon>
        <taxon>Spathaspora</taxon>
    </lineage>
</organism>
<sequence length="174" mass="19770">MSRKVSHEIIEYKSCLVSFVVFAIFLGVLFWFNYDRGIRRNGGFESLGEISLDEAGTDEIGSDIIVSCVVKSGTFSLARVKTFFDQVVFERITLGCIPGRRNYVKVPDGEEEATLFGNHNKEFQDDSSLNKHTFHDEAVGLKHTGQRDPDVLDERLFDIESDNDVPEVAREEHY</sequence>
<evidence type="ECO:0000313" key="3">
    <source>
        <dbReference type="Proteomes" id="UP000000709"/>
    </source>
</evidence>
<dbReference type="GeneID" id="18875025"/>